<dbReference type="EMBL" id="WSUT01000005">
    <property type="protein sequence ID" value="MWC45406.1"/>
    <property type="molecule type" value="Genomic_DNA"/>
</dbReference>
<accession>A0A1G7FF27</accession>
<evidence type="ECO:0000256" key="2">
    <source>
        <dbReference type="SAM" id="Phobius"/>
    </source>
</evidence>
<name>A0A1G7FF27_9SPHN</name>
<organism evidence="5 6">
    <name type="scientific">Sphingomonas carotinifaciens</name>
    <dbReference type="NCBI Taxonomy" id="1166323"/>
    <lineage>
        <taxon>Bacteria</taxon>
        <taxon>Pseudomonadati</taxon>
        <taxon>Pseudomonadota</taxon>
        <taxon>Alphaproteobacteria</taxon>
        <taxon>Sphingomonadales</taxon>
        <taxon>Sphingomonadaceae</taxon>
        <taxon>Sphingomonas</taxon>
    </lineage>
</organism>
<evidence type="ECO:0000256" key="1">
    <source>
        <dbReference type="SAM" id="MobiDB-lite"/>
    </source>
</evidence>
<evidence type="ECO:0000313" key="5">
    <source>
        <dbReference type="EMBL" id="SDE74479.1"/>
    </source>
</evidence>
<keyword evidence="2" id="KW-0472">Membrane</keyword>
<reference evidence="5 6" key="1">
    <citation type="submission" date="2016-10" db="EMBL/GenBank/DDBJ databases">
        <authorList>
            <person name="Varghese N."/>
            <person name="Submissions S."/>
        </authorList>
    </citation>
    <scope>NUCLEOTIDE SEQUENCE [LARGE SCALE GENOMIC DNA]</scope>
    <source>
        <strain evidence="5 6">S7-754</strain>
    </source>
</reference>
<dbReference type="RefSeq" id="WP_149680932.1">
    <property type="nucleotide sequence ID" value="NZ_FNBI01000001.1"/>
</dbReference>
<dbReference type="Proteomes" id="UP000436801">
    <property type="component" value="Unassembled WGS sequence"/>
</dbReference>
<dbReference type="AlphaFoldDB" id="A0A1G7FF27"/>
<feature type="compositionally biased region" description="Low complexity" evidence="1">
    <location>
        <begin position="77"/>
        <end position="89"/>
    </location>
</feature>
<protein>
    <submittedName>
        <fullName evidence="5">Uncharacterized protein</fullName>
    </submittedName>
</protein>
<keyword evidence="2" id="KW-0812">Transmembrane</keyword>
<proteinExistence type="predicted"/>
<dbReference type="Proteomes" id="UP000323502">
    <property type="component" value="Unassembled WGS sequence"/>
</dbReference>
<feature type="compositionally biased region" description="Pro residues" evidence="1">
    <location>
        <begin position="66"/>
        <end position="76"/>
    </location>
</feature>
<keyword evidence="6" id="KW-1185">Reference proteome</keyword>
<sequence length="378" mass="38346">MTSPGPRAAAGFFALLMAGTAAAQTSTTPAGPPAGLESFSLPPQAAPTPAPVPVPDTPRLNLPATQPTPRPAPTPRAAPTLTPRATPTPAASPTPRPTPTPRATPAPLPSATPAPIATPVPSAPPFVPVAPPTPAAAAPGTVAPEANAMREERAPMWPWLLGTAVIALAAGIWLGRRGARPRALPAPVAEPVRPAPVPPKPASPPPAPPAPVAPLPPPIPPALIAIAVRPQRVGLNMLSATAEAEVTLTNNGAVTIERVILDARLMSAHQGLDAELAALSPLPRPSAPPFALAPGESRTVRTVTALARDAIHVITAADRPMFVPVLAIVARAGGGVARQSFALGIERADSAKLSPIWLDGQNRMYDQVGVRPHRAAAG</sequence>
<dbReference type="EMBL" id="FNBI01000001">
    <property type="protein sequence ID" value="SDE74479.1"/>
    <property type="molecule type" value="Genomic_DNA"/>
</dbReference>
<feature type="compositionally biased region" description="Pro residues" evidence="1">
    <location>
        <begin position="90"/>
        <end position="119"/>
    </location>
</feature>
<dbReference type="OrthoDB" id="7499632at2"/>
<evidence type="ECO:0000313" key="6">
    <source>
        <dbReference type="Proteomes" id="UP000323502"/>
    </source>
</evidence>
<gene>
    <name evidence="4" type="ORF">GQR91_17470</name>
    <name evidence="5" type="ORF">SAMN05216557_101375</name>
</gene>
<feature type="region of interest" description="Disordered" evidence="1">
    <location>
        <begin position="193"/>
        <end position="212"/>
    </location>
</feature>
<keyword evidence="3" id="KW-0732">Signal</keyword>
<reference evidence="4 7" key="2">
    <citation type="submission" date="2019-12" db="EMBL/GenBank/DDBJ databases">
        <authorList>
            <person name="Zheng J."/>
        </authorList>
    </citation>
    <scope>NUCLEOTIDE SEQUENCE [LARGE SCALE GENOMIC DNA]</scope>
    <source>
        <strain evidence="4 7">DSM 27347</strain>
    </source>
</reference>
<feature type="chain" id="PRO_5044058382" evidence="3">
    <location>
        <begin position="24"/>
        <end position="378"/>
    </location>
</feature>
<evidence type="ECO:0000256" key="3">
    <source>
        <dbReference type="SAM" id="SignalP"/>
    </source>
</evidence>
<evidence type="ECO:0000313" key="4">
    <source>
        <dbReference type="EMBL" id="MWC45406.1"/>
    </source>
</evidence>
<feature type="transmembrane region" description="Helical" evidence="2">
    <location>
        <begin position="156"/>
        <end position="175"/>
    </location>
</feature>
<feature type="compositionally biased region" description="Pro residues" evidence="1">
    <location>
        <begin position="44"/>
        <end position="56"/>
    </location>
</feature>
<evidence type="ECO:0000313" key="7">
    <source>
        <dbReference type="Proteomes" id="UP000436801"/>
    </source>
</evidence>
<feature type="region of interest" description="Disordered" evidence="1">
    <location>
        <begin position="22"/>
        <end position="119"/>
    </location>
</feature>
<feature type="signal peptide" evidence="3">
    <location>
        <begin position="1"/>
        <end position="23"/>
    </location>
</feature>
<keyword evidence="2" id="KW-1133">Transmembrane helix</keyword>